<organism evidence="2 3">
    <name type="scientific">Candidatus Curtissbacteria bacterium RIFCSPHIGHO2_12_41_11</name>
    <dbReference type="NCBI Taxonomy" id="1797718"/>
    <lineage>
        <taxon>Bacteria</taxon>
        <taxon>Candidatus Curtissiibacteriota</taxon>
    </lineage>
</organism>
<reference evidence="2 3" key="1">
    <citation type="journal article" date="2016" name="Nat. Commun.">
        <title>Thousands of microbial genomes shed light on interconnected biogeochemical processes in an aquifer system.</title>
        <authorList>
            <person name="Anantharaman K."/>
            <person name="Brown C.T."/>
            <person name="Hug L.A."/>
            <person name="Sharon I."/>
            <person name="Castelle C.J."/>
            <person name="Probst A.J."/>
            <person name="Thomas B.C."/>
            <person name="Singh A."/>
            <person name="Wilkins M.J."/>
            <person name="Karaoz U."/>
            <person name="Brodie E.L."/>
            <person name="Williams K.H."/>
            <person name="Hubbard S.S."/>
            <person name="Banfield J.F."/>
        </authorList>
    </citation>
    <scope>NUCLEOTIDE SEQUENCE [LARGE SCALE GENOMIC DNA]</scope>
</reference>
<dbReference type="Proteomes" id="UP000178393">
    <property type="component" value="Unassembled WGS sequence"/>
</dbReference>
<feature type="transmembrane region" description="Helical" evidence="1">
    <location>
        <begin position="31"/>
        <end position="54"/>
    </location>
</feature>
<gene>
    <name evidence="2" type="ORF">A2W45_02020</name>
</gene>
<keyword evidence="1" id="KW-1133">Transmembrane helix</keyword>
<evidence type="ECO:0000313" key="2">
    <source>
        <dbReference type="EMBL" id="OGD98920.1"/>
    </source>
</evidence>
<protein>
    <submittedName>
        <fullName evidence="2">Uncharacterized protein</fullName>
    </submittedName>
</protein>
<sequence length="142" mass="15527">MEAKRKARGLKIDKTVNNLVSILLGFKNFKILHALAAVFFVIWILIGVFVLLLLADGFKRGAYQGLFGRQNQQQESQAPQAPTEVDLPGIGKVNVECAQSALNDESIQKIVTEENTKSLTAEEKASFEKCIVEPAPSPTPTS</sequence>
<evidence type="ECO:0000313" key="3">
    <source>
        <dbReference type="Proteomes" id="UP000178393"/>
    </source>
</evidence>
<proteinExistence type="predicted"/>
<comment type="caution">
    <text evidence="2">The sequence shown here is derived from an EMBL/GenBank/DDBJ whole genome shotgun (WGS) entry which is preliminary data.</text>
</comment>
<keyword evidence="1" id="KW-0472">Membrane</keyword>
<dbReference type="AlphaFoldDB" id="A0A1F5H428"/>
<keyword evidence="1" id="KW-0812">Transmembrane</keyword>
<accession>A0A1F5H428</accession>
<name>A0A1F5H428_9BACT</name>
<dbReference type="EMBL" id="MFBH01000038">
    <property type="protein sequence ID" value="OGD98920.1"/>
    <property type="molecule type" value="Genomic_DNA"/>
</dbReference>
<evidence type="ECO:0000256" key="1">
    <source>
        <dbReference type="SAM" id="Phobius"/>
    </source>
</evidence>